<evidence type="ECO:0000313" key="2">
    <source>
        <dbReference type="EMBL" id="KAL0149714.1"/>
    </source>
</evidence>
<feature type="non-terminal residue" evidence="2">
    <location>
        <position position="91"/>
    </location>
</feature>
<feature type="region of interest" description="Disordered" evidence="1">
    <location>
        <begin position="58"/>
        <end position="91"/>
    </location>
</feature>
<dbReference type="EMBL" id="JAMKFB020000327">
    <property type="protein sequence ID" value="KAL0149714.1"/>
    <property type="molecule type" value="Genomic_DNA"/>
</dbReference>
<comment type="caution">
    <text evidence="2">The sequence shown here is derived from an EMBL/GenBank/DDBJ whole genome shotgun (WGS) entry which is preliminary data.</text>
</comment>
<organism evidence="2 3">
    <name type="scientific">Cirrhinus mrigala</name>
    <name type="common">Mrigala</name>
    <dbReference type="NCBI Taxonomy" id="683832"/>
    <lineage>
        <taxon>Eukaryota</taxon>
        <taxon>Metazoa</taxon>
        <taxon>Chordata</taxon>
        <taxon>Craniata</taxon>
        <taxon>Vertebrata</taxon>
        <taxon>Euteleostomi</taxon>
        <taxon>Actinopterygii</taxon>
        <taxon>Neopterygii</taxon>
        <taxon>Teleostei</taxon>
        <taxon>Ostariophysi</taxon>
        <taxon>Cypriniformes</taxon>
        <taxon>Cyprinidae</taxon>
        <taxon>Labeoninae</taxon>
        <taxon>Labeonini</taxon>
        <taxon>Cirrhinus</taxon>
    </lineage>
</organism>
<accession>A0ABD0MHN8</accession>
<reference evidence="2 3" key="1">
    <citation type="submission" date="2024-05" db="EMBL/GenBank/DDBJ databases">
        <title>Genome sequencing and assembly of Indian major carp, Cirrhinus mrigala (Hamilton, 1822).</title>
        <authorList>
            <person name="Mohindra V."/>
            <person name="Chowdhury L.M."/>
            <person name="Lal K."/>
            <person name="Jena J.K."/>
        </authorList>
    </citation>
    <scope>NUCLEOTIDE SEQUENCE [LARGE SCALE GENOMIC DNA]</scope>
    <source>
        <strain evidence="2">CM1030</strain>
        <tissue evidence="2">Blood</tissue>
    </source>
</reference>
<evidence type="ECO:0000256" key="1">
    <source>
        <dbReference type="SAM" id="MobiDB-lite"/>
    </source>
</evidence>
<sequence length="91" mass="10320">MTHLDKCKYSLKEPSKDSDVASDPLKCMFDGCVGAVPPPQMLPVYTREHVREQLRKKHIPPAEMMTHQAGGDGQLHTEGWRRWSTSQDTTL</sequence>
<dbReference type="Proteomes" id="UP001529510">
    <property type="component" value="Unassembled WGS sequence"/>
</dbReference>
<gene>
    <name evidence="2" type="ORF">M9458_054997</name>
</gene>
<protein>
    <submittedName>
        <fullName evidence="2">Uncharacterized protein</fullName>
    </submittedName>
</protein>
<keyword evidence="3" id="KW-1185">Reference proteome</keyword>
<proteinExistence type="predicted"/>
<name>A0ABD0MHN8_CIRMR</name>
<dbReference type="AlphaFoldDB" id="A0ABD0MHN8"/>
<evidence type="ECO:0000313" key="3">
    <source>
        <dbReference type="Proteomes" id="UP001529510"/>
    </source>
</evidence>